<dbReference type="EMBL" id="JAACNH010000874">
    <property type="protein sequence ID" value="KAG8430530.1"/>
    <property type="molecule type" value="Genomic_DNA"/>
</dbReference>
<dbReference type="AlphaFoldDB" id="A0A8T2IHI9"/>
<dbReference type="Pfam" id="PF07686">
    <property type="entry name" value="V-set"/>
    <property type="match status" value="1"/>
</dbReference>
<dbReference type="InterPro" id="IPR036179">
    <property type="entry name" value="Ig-like_dom_sf"/>
</dbReference>
<evidence type="ECO:0000313" key="4">
    <source>
        <dbReference type="EMBL" id="KAG8430530.1"/>
    </source>
</evidence>
<keyword evidence="5" id="KW-1185">Reference proteome</keyword>
<dbReference type="SUPFAM" id="SSF48726">
    <property type="entry name" value="Immunoglobulin"/>
    <property type="match status" value="3"/>
</dbReference>
<organism evidence="4 5">
    <name type="scientific">Hymenochirus boettgeri</name>
    <name type="common">Congo dwarf clawed frog</name>
    <dbReference type="NCBI Taxonomy" id="247094"/>
    <lineage>
        <taxon>Eukaryota</taxon>
        <taxon>Metazoa</taxon>
        <taxon>Chordata</taxon>
        <taxon>Craniata</taxon>
        <taxon>Vertebrata</taxon>
        <taxon>Euteleostomi</taxon>
        <taxon>Amphibia</taxon>
        <taxon>Batrachia</taxon>
        <taxon>Anura</taxon>
        <taxon>Pipoidea</taxon>
        <taxon>Pipidae</taxon>
        <taxon>Pipinae</taxon>
        <taxon>Hymenochirus</taxon>
    </lineage>
</organism>
<protein>
    <recommendedName>
        <fullName evidence="3">Ig-like domain-containing protein</fullName>
    </recommendedName>
</protein>
<dbReference type="InterPro" id="IPR003599">
    <property type="entry name" value="Ig_sub"/>
</dbReference>
<feature type="domain" description="Ig-like" evidence="3">
    <location>
        <begin position="211"/>
        <end position="293"/>
    </location>
</feature>
<evidence type="ECO:0000313" key="5">
    <source>
        <dbReference type="Proteomes" id="UP000812440"/>
    </source>
</evidence>
<evidence type="ECO:0000259" key="3">
    <source>
        <dbReference type="PROSITE" id="PS50835"/>
    </source>
</evidence>
<proteinExistence type="predicted"/>
<dbReference type="InterPro" id="IPR051755">
    <property type="entry name" value="Ig-like_CS_Receptor"/>
</dbReference>
<feature type="domain" description="Ig-like" evidence="3">
    <location>
        <begin position="111"/>
        <end position="200"/>
    </location>
</feature>
<comment type="caution">
    <text evidence="4">The sequence shown here is derived from an EMBL/GenBank/DDBJ whole genome shotgun (WGS) entry which is preliminary data.</text>
</comment>
<dbReference type="CDD" id="cd00098">
    <property type="entry name" value="IgC1"/>
    <property type="match status" value="1"/>
</dbReference>
<dbReference type="InterPro" id="IPR013783">
    <property type="entry name" value="Ig-like_fold"/>
</dbReference>
<dbReference type="Proteomes" id="UP000812440">
    <property type="component" value="Unassembled WGS sequence"/>
</dbReference>
<dbReference type="PANTHER" id="PTHR19971">
    <property type="entry name" value="SIGNAL-REGULATORY PROTEIN BETA"/>
    <property type="match status" value="1"/>
</dbReference>
<evidence type="ECO:0000256" key="2">
    <source>
        <dbReference type="ARBA" id="ARBA00023180"/>
    </source>
</evidence>
<reference evidence="4" key="1">
    <citation type="thesis" date="2020" institute="ProQuest LLC" country="789 East Eisenhower Parkway, Ann Arbor, MI, USA">
        <title>Comparative Genomics and Chromosome Evolution.</title>
        <authorList>
            <person name="Mudd A.B."/>
        </authorList>
    </citation>
    <scope>NUCLEOTIDE SEQUENCE</scope>
    <source>
        <strain evidence="4">Female2</strain>
        <tissue evidence="4">Blood</tissue>
    </source>
</reference>
<dbReference type="InterPro" id="IPR013106">
    <property type="entry name" value="Ig_V-set"/>
</dbReference>
<accession>A0A8T2IHI9</accession>
<dbReference type="PROSITE" id="PS50835">
    <property type="entry name" value="IG_LIKE"/>
    <property type="match status" value="3"/>
</dbReference>
<dbReference type="InterPro" id="IPR007110">
    <property type="entry name" value="Ig-like_dom"/>
</dbReference>
<dbReference type="InterPro" id="IPR003597">
    <property type="entry name" value="Ig_C1-set"/>
</dbReference>
<dbReference type="Pfam" id="PF07654">
    <property type="entry name" value="C1-set"/>
    <property type="match status" value="2"/>
</dbReference>
<feature type="domain" description="Ig-like" evidence="3">
    <location>
        <begin position="1"/>
        <end position="104"/>
    </location>
</feature>
<gene>
    <name evidence="4" type="ORF">GDO86_020437</name>
</gene>
<evidence type="ECO:0000256" key="1">
    <source>
        <dbReference type="ARBA" id="ARBA00023157"/>
    </source>
</evidence>
<dbReference type="SMART" id="SM00407">
    <property type="entry name" value="IGc1"/>
    <property type="match status" value="2"/>
</dbReference>
<sequence>MEVNAPSMKEALVGSEVLLPCTFLVDTNPVSIQFLAIYWYFGDKEIVRYNNKGKVTNHPRVTINEKAALGGNVSLTLSAMSITDEGAYTCLVIYSPHRQEKVIKLKALAVPGVSVEKRTLIKDQESVLQCSVTDFYPESITVTWLRNGKPLGGSVLGMFQRNADGTYRMNSTVTLSPSDTLGSPVIGCQVEHDSLPKPMSDSYKVKYGASPSLRVFSSKFDGRQDRIFVCEASGFYPEPVELKWVLDGKEVAETNLDRGFIKESYLWMSPGEGNRLTNITCQVSHETLVHPVSVMQSLPKSECPSPGCAHNTIS</sequence>
<dbReference type="OrthoDB" id="10043043at2759"/>
<keyword evidence="1" id="KW-1015">Disulfide bond</keyword>
<keyword evidence="2" id="KW-0325">Glycoprotein</keyword>
<name>A0A8T2IHI9_9PIPI</name>
<dbReference type="SMART" id="SM00409">
    <property type="entry name" value="IG"/>
    <property type="match status" value="1"/>
</dbReference>
<dbReference type="Gene3D" id="2.60.40.10">
    <property type="entry name" value="Immunoglobulins"/>
    <property type="match status" value="3"/>
</dbReference>